<evidence type="ECO:0000256" key="5">
    <source>
        <dbReference type="ARBA" id="ARBA00022679"/>
    </source>
</evidence>
<dbReference type="Gene3D" id="3.40.50.11850">
    <property type="entry name" value="Diphthamide synthesis DPH1/DPH2 domain 2"/>
    <property type="match status" value="1"/>
</dbReference>
<dbReference type="VEuPathDB" id="MicrosporidiaDB:CWI38_0797p0010"/>
<comment type="similarity">
    <text evidence="2 11">Belongs to the DPH1/DPH2 family. DPH1 subfamily.</text>
</comment>
<evidence type="ECO:0000256" key="6">
    <source>
        <dbReference type="ARBA" id="ARBA00022691"/>
    </source>
</evidence>
<dbReference type="OrthoDB" id="1649088at2759"/>
<keyword evidence="14" id="KW-1185">Reference proteome</keyword>
<dbReference type="InterPro" id="IPR042263">
    <property type="entry name" value="DPH1/DPH2_1"/>
</dbReference>
<dbReference type="GO" id="GO:0090560">
    <property type="term" value="F:2-(3-amino-3-carboxypropyl)histidine synthase activity"/>
    <property type="evidence" value="ECO:0007669"/>
    <property type="project" value="UniProtKB-UniRule"/>
</dbReference>
<keyword evidence="6 11" id="KW-0949">S-adenosyl-L-methionine</keyword>
<dbReference type="InterPro" id="IPR035435">
    <property type="entry name" value="DPH1/DPH2_euk_archaea"/>
</dbReference>
<dbReference type="EC" id="2.5.1.108" evidence="3 11"/>
<dbReference type="InterPro" id="IPR042265">
    <property type="entry name" value="DPH1/DPH2_3"/>
</dbReference>
<comment type="cofactor">
    <cofactor evidence="11">
        <name>[4Fe-4S] cluster</name>
        <dbReference type="ChEBI" id="CHEBI:49883"/>
    </cofactor>
    <text evidence="11">Binds 1 [4Fe-4S] cluster per subunit. The cluster is coordinated with 3 cysteines and an exchangeable S-adenosyl-L-methionine.</text>
</comment>
<accession>A0A4Q9KUE7</accession>
<evidence type="ECO:0000313" key="14">
    <source>
        <dbReference type="Proteomes" id="UP000292282"/>
    </source>
</evidence>
<dbReference type="Pfam" id="PF01866">
    <property type="entry name" value="Diphthamide_syn"/>
    <property type="match status" value="1"/>
</dbReference>
<comment type="function">
    <text evidence="11">Catalyzes the first step of diphthamide biosynthesis, a post-translational modification of histidine which occurs in elongation factor 2.</text>
</comment>
<proteinExistence type="inferred from homology"/>
<evidence type="ECO:0000256" key="9">
    <source>
        <dbReference type="ARBA" id="ARBA00023014"/>
    </source>
</evidence>
<evidence type="ECO:0000256" key="10">
    <source>
        <dbReference type="ARBA" id="ARBA00048403"/>
    </source>
</evidence>
<dbReference type="FunFam" id="3.40.50.11840:FF:000001">
    <property type="entry name" value="2-(3-amino-3-carboxypropyl)histidine synthase subunit 1"/>
    <property type="match status" value="1"/>
</dbReference>
<reference evidence="14 15" key="1">
    <citation type="submission" date="2017-12" db="EMBL/GenBank/DDBJ databases">
        <authorList>
            <person name="Pombert J.-F."/>
            <person name="Haag K.L."/>
            <person name="Ebert D."/>
        </authorList>
    </citation>
    <scope>NUCLEOTIDE SEQUENCE [LARGE SCALE GENOMIC DNA]</scope>
    <source>
        <strain evidence="12">FI-OER-3-3</strain>
        <strain evidence="13">IL-G-3</strain>
    </source>
</reference>
<dbReference type="AlphaFoldDB" id="A0A4Q9KUE7"/>
<dbReference type="Proteomes" id="UP000292282">
    <property type="component" value="Unassembled WGS sequence"/>
</dbReference>
<evidence type="ECO:0000256" key="7">
    <source>
        <dbReference type="ARBA" id="ARBA00022723"/>
    </source>
</evidence>
<evidence type="ECO:0000256" key="2">
    <source>
        <dbReference type="ARBA" id="ARBA00010173"/>
    </source>
</evidence>
<comment type="catalytic activity">
    <reaction evidence="10 11">
        <text>L-histidyl-[translation elongation factor 2] + S-adenosyl-L-methionine = 2-[(3S)-amino-3-carboxypropyl]-L-histidyl-[translation elongation factor 2] + S-methyl-5'-thioadenosine + H(+)</text>
        <dbReference type="Rhea" id="RHEA:36783"/>
        <dbReference type="Rhea" id="RHEA-COMP:9748"/>
        <dbReference type="Rhea" id="RHEA-COMP:9749"/>
        <dbReference type="ChEBI" id="CHEBI:15378"/>
        <dbReference type="ChEBI" id="CHEBI:17509"/>
        <dbReference type="ChEBI" id="CHEBI:29979"/>
        <dbReference type="ChEBI" id="CHEBI:59789"/>
        <dbReference type="ChEBI" id="CHEBI:73995"/>
        <dbReference type="EC" id="2.5.1.108"/>
    </reaction>
</comment>
<evidence type="ECO:0000256" key="3">
    <source>
        <dbReference type="ARBA" id="ARBA00012221"/>
    </source>
</evidence>
<evidence type="ECO:0000256" key="4">
    <source>
        <dbReference type="ARBA" id="ARBA00021915"/>
    </source>
</evidence>
<dbReference type="EMBL" id="PITJ01001755">
    <property type="protein sequence ID" value="TBT98438.1"/>
    <property type="molecule type" value="Genomic_DNA"/>
</dbReference>
<dbReference type="PANTHER" id="PTHR10762:SF1">
    <property type="entry name" value="2-(3-AMINO-3-CARBOXYPROPYL)HISTIDINE SYNTHASE SUBUNIT 1"/>
    <property type="match status" value="1"/>
</dbReference>
<keyword evidence="9" id="KW-0411">Iron-sulfur</keyword>
<evidence type="ECO:0000313" key="13">
    <source>
        <dbReference type="EMBL" id="TBU12337.1"/>
    </source>
</evidence>
<evidence type="ECO:0000256" key="11">
    <source>
        <dbReference type="PIRNR" id="PIRNR004967"/>
    </source>
</evidence>
<evidence type="ECO:0000313" key="12">
    <source>
        <dbReference type="EMBL" id="TBT98438.1"/>
    </source>
</evidence>
<dbReference type="EMBL" id="PITK01000797">
    <property type="protein sequence ID" value="TBU12337.1"/>
    <property type="molecule type" value="Genomic_DNA"/>
</dbReference>
<dbReference type="Proteomes" id="UP000292362">
    <property type="component" value="Unassembled WGS sequence"/>
</dbReference>
<name>A0A4Q9KUE7_9MICR</name>
<evidence type="ECO:0000256" key="1">
    <source>
        <dbReference type="ARBA" id="ARBA00005156"/>
    </source>
</evidence>
<dbReference type="VEuPathDB" id="MicrosporidiaDB:CWI37_1755p0010"/>
<keyword evidence="8" id="KW-0408">Iron</keyword>
<dbReference type="UniPathway" id="UPA00559"/>
<keyword evidence="11" id="KW-0004">4Fe-4S</keyword>
<comment type="caution">
    <text evidence="12">The sequence shown here is derived from an EMBL/GenBank/DDBJ whole genome shotgun (WGS) entry which is preliminary data.</text>
</comment>
<organism evidence="12 15">
    <name type="scientific">Hamiltosporidium tvaerminnensis</name>
    <dbReference type="NCBI Taxonomy" id="1176355"/>
    <lineage>
        <taxon>Eukaryota</taxon>
        <taxon>Fungi</taxon>
        <taxon>Fungi incertae sedis</taxon>
        <taxon>Microsporidia</taxon>
        <taxon>Dubosqiidae</taxon>
        <taxon>Hamiltosporidium</taxon>
    </lineage>
</organism>
<dbReference type="STRING" id="1176355.A0A4Q9KUE7"/>
<dbReference type="NCBIfam" id="TIGR00322">
    <property type="entry name" value="diphth2_R"/>
    <property type="match status" value="1"/>
</dbReference>
<protein>
    <recommendedName>
        <fullName evidence="4 11">2-(3-amino-3-carboxypropyl)histidine synthase subunit 1</fullName>
        <ecNumber evidence="3 11">2.5.1.108</ecNumber>
    </recommendedName>
</protein>
<dbReference type="PIRSF" id="PIRSF004967">
    <property type="entry name" value="DPH1"/>
    <property type="match status" value="1"/>
</dbReference>
<dbReference type="InterPro" id="IPR016435">
    <property type="entry name" value="DPH1/DPH2"/>
</dbReference>
<dbReference type="Gene3D" id="3.40.50.11840">
    <property type="entry name" value="Diphthamide synthesis DPH1/DPH2 domain 1"/>
    <property type="match status" value="1"/>
</dbReference>
<evidence type="ECO:0000313" key="15">
    <source>
        <dbReference type="Proteomes" id="UP000292362"/>
    </source>
</evidence>
<sequence length="360" mass="41313">MNKVQIFEFDELELLRYTRNLPQNYNFEIKKTLTTIKRNNSKQIGLQFPDGLLKYSLVLSDIITYFTGASTIILSDVVYGACCIDDISAHSLGCDLLIHYGHSCLIPITSMLIQTLYIFVDIRFNTNHCTEMVKTLIKNQKRITLTGTVQFLGCINEVYKKIKTDKNIQISRIRPLSPGEVLGCTSPKLKDTDIVVYIADGRFHLESVMISNPNLEFFKYCPFTRKMTQEYYGYEKFLEERKNSLKKALQGRTFGIILGTLGRQGNSVIHKNVSQKLKLLGYKIFNFLAPEISNNTLDSYIFIDAFVQISCPRLSIDWGMNFKKPLLTPFEILGNINEYTMDYYSSEGSAPWKNYNNTIS</sequence>
<keyword evidence="7" id="KW-0479">Metal-binding</keyword>
<evidence type="ECO:0000256" key="8">
    <source>
        <dbReference type="ARBA" id="ARBA00023004"/>
    </source>
</evidence>
<dbReference type="SFLD" id="SFLDS00032">
    <property type="entry name" value="Radical_SAM_3-amino-3-carboxyp"/>
    <property type="match status" value="1"/>
</dbReference>
<dbReference type="GO" id="GO:0046872">
    <property type="term" value="F:metal ion binding"/>
    <property type="evidence" value="ECO:0007669"/>
    <property type="project" value="UniProtKB-KW"/>
</dbReference>
<dbReference type="PANTHER" id="PTHR10762">
    <property type="entry name" value="DIPHTHAMIDE BIOSYNTHESIS PROTEIN"/>
    <property type="match status" value="1"/>
</dbReference>
<comment type="pathway">
    <text evidence="1 11">Protein modification; peptidyl-diphthamide biosynthesis.</text>
</comment>
<dbReference type="GO" id="GO:0017183">
    <property type="term" value="P:protein histidyl modification to diphthamide"/>
    <property type="evidence" value="ECO:0007669"/>
    <property type="project" value="UniProtKB-UniRule"/>
</dbReference>
<keyword evidence="5 11" id="KW-0808">Transferase</keyword>
<dbReference type="InterPro" id="IPR042264">
    <property type="entry name" value="DPH1/DPH2_2"/>
</dbReference>
<dbReference type="Gene3D" id="3.40.50.11860">
    <property type="entry name" value="Diphthamide synthesis DPH1/DPH2 domain 3"/>
    <property type="match status" value="1"/>
</dbReference>
<gene>
    <name evidence="12" type="ORF">CWI37_1755p0010</name>
    <name evidence="13" type="ORF">CWI38_0797p0010</name>
</gene>
<dbReference type="GO" id="GO:0051539">
    <property type="term" value="F:4 iron, 4 sulfur cluster binding"/>
    <property type="evidence" value="ECO:0007669"/>
    <property type="project" value="UniProtKB-UniRule"/>
</dbReference>